<evidence type="ECO:0000313" key="3">
    <source>
        <dbReference type="Proteomes" id="UP001415857"/>
    </source>
</evidence>
<gene>
    <name evidence="2" type="ORF">L1049_018041</name>
</gene>
<dbReference type="AlphaFoldDB" id="A0AAP0NN05"/>
<evidence type="ECO:0000256" key="1">
    <source>
        <dbReference type="SAM" id="MobiDB-lite"/>
    </source>
</evidence>
<accession>A0AAP0NN05</accession>
<feature type="compositionally biased region" description="Basic and acidic residues" evidence="1">
    <location>
        <begin position="70"/>
        <end position="92"/>
    </location>
</feature>
<protein>
    <submittedName>
        <fullName evidence="2">Uncharacterized protein</fullName>
    </submittedName>
</protein>
<proteinExistence type="predicted"/>
<dbReference type="Proteomes" id="UP001415857">
    <property type="component" value="Unassembled WGS sequence"/>
</dbReference>
<evidence type="ECO:0000313" key="2">
    <source>
        <dbReference type="EMBL" id="KAK9273234.1"/>
    </source>
</evidence>
<organism evidence="2 3">
    <name type="scientific">Liquidambar formosana</name>
    <name type="common">Formosan gum</name>
    <dbReference type="NCBI Taxonomy" id="63359"/>
    <lineage>
        <taxon>Eukaryota</taxon>
        <taxon>Viridiplantae</taxon>
        <taxon>Streptophyta</taxon>
        <taxon>Embryophyta</taxon>
        <taxon>Tracheophyta</taxon>
        <taxon>Spermatophyta</taxon>
        <taxon>Magnoliopsida</taxon>
        <taxon>eudicotyledons</taxon>
        <taxon>Gunneridae</taxon>
        <taxon>Pentapetalae</taxon>
        <taxon>Saxifragales</taxon>
        <taxon>Altingiaceae</taxon>
        <taxon>Liquidambar</taxon>
    </lineage>
</organism>
<comment type="caution">
    <text evidence="2">The sequence shown here is derived from an EMBL/GenBank/DDBJ whole genome shotgun (WGS) entry which is preliminary data.</text>
</comment>
<reference evidence="2 3" key="1">
    <citation type="journal article" date="2024" name="Plant J.">
        <title>Genome sequences and population genomics reveal climatic adaptation and genomic divergence between two closely related sweetgum species.</title>
        <authorList>
            <person name="Xu W.Q."/>
            <person name="Ren C.Q."/>
            <person name="Zhang X.Y."/>
            <person name="Comes H.P."/>
            <person name="Liu X.H."/>
            <person name="Li Y.G."/>
            <person name="Kettle C.J."/>
            <person name="Jalonen R."/>
            <person name="Gaisberger H."/>
            <person name="Ma Y.Z."/>
            <person name="Qiu Y.X."/>
        </authorList>
    </citation>
    <scope>NUCLEOTIDE SEQUENCE [LARGE SCALE GENOMIC DNA]</scope>
    <source>
        <strain evidence="2">Hangzhou</strain>
    </source>
</reference>
<keyword evidence="3" id="KW-1185">Reference proteome</keyword>
<feature type="region of interest" description="Disordered" evidence="1">
    <location>
        <begin position="57"/>
        <end position="92"/>
    </location>
</feature>
<sequence>MVTSIPFSINLLHSQKTPSMLVIIQSLKEPDLVRDGQREKGEDMRFGELLEIIGNENQSEKQASVSGGIAEKESSSSRSEKSRRAKPQQEEASVKPLLVCYLHEQ</sequence>
<dbReference type="EMBL" id="JBBPBK010000012">
    <property type="protein sequence ID" value="KAK9273234.1"/>
    <property type="molecule type" value="Genomic_DNA"/>
</dbReference>
<name>A0AAP0NN05_LIQFO</name>